<keyword evidence="2 5" id="KW-0690">Ribosome biogenesis</keyword>
<dbReference type="HAMAP" id="MF_00014">
    <property type="entry name" value="Ribosome_mat_RimM"/>
    <property type="match status" value="1"/>
</dbReference>
<evidence type="ECO:0000256" key="4">
    <source>
        <dbReference type="ARBA" id="ARBA00023186"/>
    </source>
</evidence>
<reference evidence="8 9" key="1">
    <citation type="submission" date="2019-03" db="EMBL/GenBank/DDBJ databases">
        <title>Genomic Encyclopedia of Type Strains, Phase IV (KMG-IV): sequencing the most valuable type-strain genomes for metagenomic binning, comparative biology and taxonomic classification.</title>
        <authorList>
            <person name="Goeker M."/>
        </authorList>
    </citation>
    <scope>NUCLEOTIDE SEQUENCE [LARGE SCALE GENOMIC DNA]</scope>
    <source>
        <strain evidence="8 9">DSM 103428</strain>
    </source>
</reference>
<dbReference type="OrthoDB" id="9810331at2"/>
<dbReference type="Gene3D" id="2.40.30.60">
    <property type="entry name" value="RimM"/>
    <property type="match status" value="1"/>
</dbReference>
<comment type="subunit">
    <text evidence="5">Binds ribosomal protein uS19.</text>
</comment>
<dbReference type="Pfam" id="PF24986">
    <property type="entry name" value="PRC_RimM"/>
    <property type="match status" value="1"/>
</dbReference>
<dbReference type="NCBIfam" id="TIGR02273">
    <property type="entry name" value="16S_RimM"/>
    <property type="match status" value="1"/>
</dbReference>
<sequence>MTVGGDEWVTIACIVRPQGRHGEVLAEILTDFPDLFADRKILHLIKNGSPAREVGLDDFWLHKGRVVLKFSGVDSISDADMLRGFDVVIRPEDRAPLDEDSYYVSDLQGCQVFDLSEERREIGLVTGVDSSTGAGVPLLTVRPLSGGEELLIPLAKSYLRRISLEERVIEMELPAGLLQINAPMSEEERRLLTANEPD</sequence>
<dbReference type="GO" id="GO:0043022">
    <property type="term" value="F:ribosome binding"/>
    <property type="evidence" value="ECO:0007669"/>
    <property type="project" value="InterPro"/>
</dbReference>
<dbReference type="PANTHER" id="PTHR33692:SF1">
    <property type="entry name" value="RIBOSOME MATURATION FACTOR RIMM"/>
    <property type="match status" value="1"/>
</dbReference>
<keyword evidence="3 5" id="KW-0698">rRNA processing</keyword>
<comment type="caution">
    <text evidence="8">The sequence shown here is derived from an EMBL/GenBank/DDBJ whole genome shotgun (WGS) entry which is preliminary data.</text>
</comment>
<keyword evidence="9" id="KW-1185">Reference proteome</keyword>
<dbReference type="RefSeq" id="WP_131991220.1">
    <property type="nucleotide sequence ID" value="NZ_SMGK01000001.1"/>
</dbReference>
<dbReference type="AlphaFoldDB" id="A0A4R1LD71"/>
<dbReference type="PANTHER" id="PTHR33692">
    <property type="entry name" value="RIBOSOME MATURATION FACTOR RIMM"/>
    <property type="match status" value="1"/>
</dbReference>
<dbReference type="InterPro" id="IPR011033">
    <property type="entry name" value="PRC_barrel-like_sf"/>
</dbReference>
<evidence type="ECO:0000259" key="6">
    <source>
        <dbReference type="Pfam" id="PF01782"/>
    </source>
</evidence>
<keyword evidence="1 5" id="KW-0963">Cytoplasm</keyword>
<comment type="subcellular location">
    <subcellularLocation>
        <location evidence="5">Cytoplasm</location>
    </subcellularLocation>
</comment>
<dbReference type="Proteomes" id="UP000295210">
    <property type="component" value="Unassembled WGS sequence"/>
</dbReference>
<comment type="similarity">
    <text evidence="5">Belongs to the RimM family.</text>
</comment>
<evidence type="ECO:0000256" key="3">
    <source>
        <dbReference type="ARBA" id="ARBA00022552"/>
    </source>
</evidence>
<feature type="domain" description="Ribosome maturation factor RimM PRC barrel" evidence="7">
    <location>
        <begin position="105"/>
        <end position="177"/>
    </location>
</feature>
<dbReference type="GO" id="GO:0006364">
    <property type="term" value="P:rRNA processing"/>
    <property type="evidence" value="ECO:0007669"/>
    <property type="project" value="UniProtKB-UniRule"/>
</dbReference>
<evidence type="ECO:0000256" key="5">
    <source>
        <dbReference type="HAMAP-Rule" id="MF_00014"/>
    </source>
</evidence>
<dbReference type="EMBL" id="SMGK01000001">
    <property type="protein sequence ID" value="TCK75450.1"/>
    <property type="molecule type" value="Genomic_DNA"/>
</dbReference>
<dbReference type="InterPro" id="IPR011961">
    <property type="entry name" value="RimM"/>
</dbReference>
<dbReference type="Pfam" id="PF01782">
    <property type="entry name" value="RimM"/>
    <property type="match status" value="1"/>
</dbReference>
<dbReference type="GO" id="GO:0042274">
    <property type="term" value="P:ribosomal small subunit biogenesis"/>
    <property type="evidence" value="ECO:0007669"/>
    <property type="project" value="UniProtKB-UniRule"/>
</dbReference>
<keyword evidence="4 5" id="KW-0143">Chaperone</keyword>
<proteinExistence type="inferred from homology"/>
<feature type="domain" description="RimM N-terminal" evidence="6">
    <location>
        <begin position="11"/>
        <end position="91"/>
    </location>
</feature>
<gene>
    <name evidence="5" type="primary">rimM</name>
    <name evidence="8" type="ORF">C7378_0433</name>
</gene>
<protein>
    <recommendedName>
        <fullName evidence="5">Ribosome maturation factor RimM</fullName>
    </recommendedName>
</protein>
<evidence type="ECO:0000259" key="7">
    <source>
        <dbReference type="Pfam" id="PF24986"/>
    </source>
</evidence>
<dbReference type="GO" id="GO:0005737">
    <property type="term" value="C:cytoplasm"/>
    <property type="evidence" value="ECO:0007669"/>
    <property type="project" value="UniProtKB-SubCell"/>
</dbReference>
<name>A0A4R1LD71_9BACT</name>
<comment type="domain">
    <text evidence="5">The PRC barrel domain binds ribosomal protein uS19.</text>
</comment>
<comment type="function">
    <text evidence="5">An accessory protein needed during the final step in the assembly of 30S ribosomal subunit, possibly for assembly of the head region. Essential for efficient processing of 16S rRNA. May be needed both before and after RbfA during the maturation of 16S rRNA. It has affinity for free ribosomal 30S subunits but not for 70S ribosomes.</text>
</comment>
<evidence type="ECO:0000256" key="2">
    <source>
        <dbReference type="ARBA" id="ARBA00022517"/>
    </source>
</evidence>
<dbReference type="Gene3D" id="2.30.30.240">
    <property type="entry name" value="PRC-barrel domain"/>
    <property type="match status" value="1"/>
</dbReference>
<dbReference type="InterPro" id="IPR009000">
    <property type="entry name" value="Transl_B-barrel_sf"/>
</dbReference>
<evidence type="ECO:0000313" key="8">
    <source>
        <dbReference type="EMBL" id="TCK75450.1"/>
    </source>
</evidence>
<dbReference type="GO" id="GO:0005840">
    <property type="term" value="C:ribosome"/>
    <property type="evidence" value="ECO:0007669"/>
    <property type="project" value="InterPro"/>
</dbReference>
<evidence type="ECO:0000313" key="9">
    <source>
        <dbReference type="Proteomes" id="UP000295210"/>
    </source>
</evidence>
<dbReference type="InterPro" id="IPR002676">
    <property type="entry name" value="RimM_N"/>
</dbReference>
<dbReference type="SUPFAM" id="SSF50346">
    <property type="entry name" value="PRC-barrel domain"/>
    <property type="match status" value="1"/>
</dbReference>
<dbReference type="InterPro" id="IPR056792">
    <property type="entry name" value="PRC_RimM"/>
</dbReference>
<dbReference type="InterPro" id="IPR036976">
    <property type="entry name" value="RimM_N_sf"/>
</dbReference>
<organism evidence="8 9">
    <name type="scientific">Acidipila rosea</name>
    <dbReference type="NCBI Taxonomy" id="768535"/>
    <lineage>
        <taxon>Bacteria</taxon>
        <taxon>Pseudomonadati</taxon>
        <taxon>Acidobacteriota</taxon>
        <taxon>Terriglobia</taxon>
        <taxon>Terriglobales</taxon>
        <taxon>Acidobacteriaceae</taxon>
        <taxon>Acidipila</taxon>
    </lineage>
</organism>
<dbReference type="SUPFAM" id="SSF50447">
    <property type="entry name" value="Translation proteins"/>
    <property type="match status" value="1"/>
</dbReference>
<evidence type="ECO:0000256" key="1">
    <source>
        <dbReference type="ARBA" id="ARBA00022490"/>
    </source>
</evidence>
<accession>A0A4R1LD71</accession>